<sequence>MARQKIGLSATFQTANQSQAAVIEELEGRNEELEAEIARLKVTRTSDTDKAELEAKLQQLAESLEQSGGSQDITLNEITRNPFQPRTIFPKDEILAFANILSEEGQHTPIILIPLAPETKDQLWEQVKLVLFSDLPTEADKRAAWANIKYFIFDGERRYRSQALLGATKIRAVLRSGAIDFLRIQGEALTTTLHRKDLHELNLATCLVQQILYTHPEIAGEDSPESTIPKILEAAINRLNYLDKAKELRAILDVSAEAQAAWLADVDFKSKTERQILEVLLKFRLHPGSIDSNVFPTLKLPDDLKQLIQTTGLEISKLNELKKLSAERLQLSEAEAIDLRRQLGSVMVQEKLKLSEVKTLIEKALLEHGIQPKKKKTAADQIRGLKFDKLKLEEINDVRSALEQKLVELQAMQPT</sequence>
<feature type="coiled-coil region" evidence="1">
    <location>
        <begin position="16"/>
        <end position="70"/>
    </location>
</feature>
<dbReference type="InterPro" id="IPR050336">
    <property type="entry name" value="Chromosome_partition/occlusion"/>
</dbReference>
<dbReference type="OrthoDB" id="525900at2"/>
<dbReference type="PANTHER" id="PTHR33375:SF1">
    <property type="entry name" value="CHROMOSOME-PARTITIONING PROTEIN PARB-RELATED"/>
    <property type="match status" value="1"/>
</dbReference>
<dbReference type="InterPro" id="IPR036086">
    <property type="entry name" value="ParB/Sulfiredoxin_sf"/>
</dbReference>
<reference evidence="3" key="1">
    <citation type="submission" date="2018-02" db="EMBL/GenBank/DDBJ databases">
        <authorList>
            <person name="Moore K."/>
            <person name="Momper L."/>
        </authorList>
    </citation>
    <scope>NUCLEOTIDE SEQUENCE [LARGE SCALE GENOMIC DNA]</scope>
    <source>
        <strain evidence="3">ULC18</strain>
    </source>
</reference>
<reference evidence="2 3" key="2">
    <citation type="submission" date="2018-03" db="EMBL/GenBank/DDBJ databases">
        <title>The ancient ancestry and fast evolution of plastids.</title>
        <authorList>
            <person name="Moore K.R."/>
            <person name="Magnabosco C."/>
            <person name="Momper L."/>
            <person name="Gold D.A."/>
            <person name="Bosak T."/>
            <person name="Fournier G.P."/>
        </authorList>
    </citation>
    <scope>NUCLEOTIDE SEQUENCE [LARGE SCALE GENOMIC DNA]</scope>
    <source>
        <strain evidence="2 3">ULC18</strain>
    </source>
</reference>
<gene>
    <name evidence="2" type="ORF">C7B82_06225</name>
</gene>
<dbReference type="PANTHER" id="PTHR33375">
    <property type="entry name" value="CHROMOSOME-PARTITIONING PROTEIN PARB-RELATED"/>
    <property type="match status" value="1"/>
</dbReference>
<keyword evidence="1" id="KW-0175">Coiled coil</keyword>
<name>A0A2T1EHA4_9CYAN</name>
<accession>A0A2T1EHA4</accession>
<keyword evidence="3" id="KW-1185">Reference proteome</keyword>
<dbReference type="EMBL" id="PVWK01000030">
    <property type="protein sequence ID" value="PSB32065.1"/>
    <property type="molecule type" value="Genomic_DNA"/>
</dbReference>
<dbReference type="GO" id="GO:0005694">
    <property type="term" value="C:chromosome"/>
    <property type="evidence" value="ECO:0007669"/>
    <property type="project" value="TreeGrafter"/>
</dbReference>
<organism evidence="2 3">
    <name type="scientific">Stenomitos frigidus ULC18</name>
    <dbReference type="NCBI Taxonomy" id="2107698"/>
    <lineage>
        <taxon>Bacteria</taxon>
        <taxon>Bacillati</taxon>
        <taxon>Cyanobacteriota</taxon>
        <taxon>Cyanophyceae</taxon>
        <taxon>Leptolyngbyales</taxon>
        <taxon>Leptolyngbyaceae</taxon>
        <taxon>Stenomitos</taxon>
    </lineage>
</organism>
<evidence type="ECO:0008006" key="4">
    <source>
        <dbReference type="Google" id="ProtNLM"/>
    </source>
</evidence>
<proteinExistence type="predicted"/>
<protein>
    <recommendedName>
        <fullName evidence="4">Chromosome partitioning protein ParB</fullName>
    </recommendedName>
</protein>
<comment type="caution">
    <text evidence="2">The sequence shown here is derived from an EMBL/GenBank/DDBJ whole genome shotgun (WGS) entry which is preliminary data.</text>
</comment>
<dbReference type="Proteomes" id="UP000239576">
    <property type="component" value="Unassembled WGS sequence"/>
</dbReference>
<evidence type="ECO:0000313" key="3">
    <source>
        <dbReference type="Proteomes" id="UP000239576"/>
    </source>
</evidence>
<evidence type="ECO:0000256" key="1">
    <source>
        <dbReference type="SAM" id="Coils"/>
    </source>
</evidence>
<evidence type="ECO:0000313" key="2">
    <source>
        <dbReference type="EMBL" id="PSB32065.1"/>
    </source>
</evidence>
<dbReference type="GO" id="GO:0007059">
    <property type="term" value="P:chromosome segregation"/>
    <property type="evidence" value="ECO:0007669"/>
    <property type="project" value="TreeGrafter"/>
</dbReference>
<dbReference type="AlphaFoldDB" id="A0A2T1EHA4"/>
<dbReference type="Gene3D" id="3.90.1530.30">
    <property type="match status" value="1"/>
</dbReference>
<dbReference type="RefSeq" id="WP_106255449.1">
    <property type="nucleotide sequence ID" value="NZ_CAWNSW010000076.1"/>
</dbReference>
<dbReference type="SUPFAM" id="SSF110849">
    <property type="entry name" value="ParB/Sulfiredoxin"/>
    <property type="match status" value="1"/>
</dbReference>